<sequence>MAFGNFPPWLHALSVAWIVIGVTCAGIVAADEAKYPQRAWIMNLVWPLTTLFGTVIWLAAYWTWGRNIARDAHQTAARSFPVAVIKGTNHCGAGCTLGDIIVEWAALVFPTLAVWFGWHSIFAEKTFAVWILDFVMAFALGIVFQYFGIKAMQNLSTAEGLRAALKADIASITAWQIGMYGLMAIIQFLWFRSAYGGTAPVDSPEFWFAMQLAMLAGFATSYPINWWLIRAGVKEKM</sequence>
<dbReference type="RefSeq" id="WP_060245560.1">
    <property type="nucleotide sequence ID" value="NZ_LPJR01000067.1"/>
</dbReference>
<dbReference type="Pfam" id="PF14342">
    <property type="entry name" value="DUF4396"/>
    <property type="match status" value="1"/>
</dbReference>
<dbReference type="Proteomes" id="UP000062912">
    <property type="component" value="Unassembled WGS sequence"/>
</dbReference>
<dbReference type="OrthoDB" id="1495425at2"/>
<evidence type="ECO:0000259" key="2">
    <source>
        <dbReference type="Pfam" id="PF14342"/>
    </source>
</evidence>
<evidence type="ECO:0000313" key="3">
    <source>
        <dbReference type="EMBL" id="KWF22846.1"/>
    </source>
</evidence>
<dbReference type="InterPro" id="IPR025509">
    <property type="entry name" value="DUF4396"/>
</dbReference>
<keyword evidence="1" id="KW-0812">Transmembrane</keyword>
<protein>
    <recommendedName>
        <fullName evidence="2">DUF4396 domain-containing protein</fullName>
    </recommendedName>
</protein>
<comment type="caution">
    <text evidence="3">The sequence shown here is derived from an EMBL/GenBank/DDBJ whole genome shotgun (WGS) entry which is preliminary data.</text>
</comment>
<feature type="transmembrane region" description="Helical" evidence="1">
    <location>
        <begin position="206"/>
        <end position="229"/>
    </location>
</feature>
<keyword evidence="1" id="KW-1133">Transmembrane helix</keyword>
<proteinExistence type="predicted"/>
<evidence type="ECO:0000256" key="1">
    <source>
        <dbReference type="SAM" id="Phobius"/>
    </source>
</evidence>
<organism evidence="3 4">
    <name type="scientific">Burkholderia pseudomultivorans</name>
    <dbReference type="NCBI Taxonomy" id="1207504"/>
    <lineage>
        <taxon>Bacteria</taxon>
        <taxon>Pseudomonadati</taxon>
        <taxon>Pseudomonadota</taxon>
        <taxon>Betaproteobacteria</taxon>
        <taxon>Burkholderiales</taxon>
        <taxon>Burkholderiaceae</taxon>
        <taxon>Burkholderia</taxon>
        <taxon>Burkholderia cepacia complex</taxon>
    </lineage>
</organism>
<feature type="domain" description="DUF4396" evidence="2">
    <location>
        <begin position="84"/>
        <end position="234"/>
    </location>
</feature>
<name>A0A132EA71_9BURK</name>
<dbReference type="AlphaFoldDB" id="A0A132EA71"/>
<evidence type="ECO:0000313" key="4">
    <source>
        <dbReference type="Proteomes" id="UP000062912"/>
    </source>
</evidence>
<feature type="transmembrane region" description="Helical" evidence="1">
    <location>
        <begin position="127"/>
        <end position="148"/>
    </location>
</feature>
<feature type="transmembrane region" description="Helical" evidence="1">
    <location>
        <begin position="40"/>
        <end position="64"/>
    </location>
</feature>
<accession>A0A132EA71</accession>
<gene>
    <name evidence="3" type="ORF">WT56_01550</name>
</gene>
<feature type="transmembrane region" description="Helical" evidence="1">
    <location>
        <begin position="6"/>
        <end position="28"/>
    </location>
</feature>
<keyword evidence="1" id="KW-0472">Membrane</keyword>
<reference evidence="3 4" key="1">
    <citation type="submission" date="2015-11" db="EMBL/GenBank/DDBJ databases">
        <title>Expanding the genomic diversity of Burkholderia species for the development of highly accurate diagnostics.</title>
        <authorList>
            <person name="Sahl J."/>
            <person name="Keim P."/>
            <person name="Wagner D."/>
        </authorList>
    </citation>
    <scope>NUCLEOTIDE SEQUENCE [LARGE SCALE GENOMIC DNA]</scope>
    <source>
        <strain evidence="3 4">MSMB368WGS</strain>
    </source>
</reference>
<dbReference type="EMBL" id="LPJR01000067">
    <property type="protein sequence ID" value="KWF22846.1"/>
    <property type="molecule type" value="Genomic_DNA"/>
</dbReference>
<feature type="transmembrane region" description="Helical" evidence="1">
    <location>
        <begin position="169"/>
        <end position="191"/>
    </location>
</feature>